<gene>
    <name evidence="2" type="ORF">I8751_00220</name>
</gene>
<comment type="caution">
    <text evidence="2">The sequence shown here is derived from an EMBL/GenBank/DDBJ whole genome shotgun (WGS) entry which is preliminary data.</text>
</comment>
<dbReference type="InterPro" id="IPR029060">
    <property type="entry name" value="PIN-like_dom_sf"/>
</dbReference>
<name>A0A8J7KY64_9CYAN</name>
<keyword evidence="1" id="KW-1133">Transmembrane helix</keyword>
<accession>A0A8J7KY64</accession>
<keyword evidence="3" id="KW-1185">Reference proteome</keyword>
<dbReference type="EMBL" id="JAECZB010000001">
    <property type="protein sequence ID" value="MBH8550841.1"/>
    <property type="molecule type" value="Genomic_DNA"/>
</dbReference>
<sequence>MIKIDQPVSDRAVDLLRSYRLSHGLLIADSLIAATAIMWNYAFITKNQRDYRFIQGLNLLPYI</sequence>
<keyword evidence="1" id="KW-0812">Transmembrane</keyword>
<evidence type="ECO:0008006" key="4">
    <source>
        <dbReference type="Google" id="ProtNLM"/>
    </source>
</evidence>
<proteinExistence type="predicted"/>
<dbReference type="SUPFAM" id="SSF88723">
    <property type="entry name" value="PIN domain-like"/>
    <property type="match status" value="1"/>
</dbReference>
<organism evidence="2 3">
    <name type="scientific">Atlanticothrix silvestris CENA357</name>
    <dbReference type="NCBI Taxonomy" id="1725252"/>
    <lineage>
        <taxon>Bacteria</taxon>
        <taxon>Bacillati</taxon>
        <taxon>Cyanobacteriota</taxon>
        <taxon>Cyanophyceae</taxon>
        <taxon>Nostocales</taxon>
        <taxon>Nodulariaceae</taxon>
        <taxon>Atlanticothrix</taxon>
        <taxon>Atlanticothrix silvestris</taxon>
    </lineage>
</organism>
<dbReference type="Proteomes" id="UP000599391">
    <property type="component" value="Unassembled WGS sequence"/>
</dbReference>
<keyword evidence="1" id="KW-0472">Membrane</keyword>
<evidence type="ECO:0000313" key="3">
    <source>
        <dbReference type="Proteomes" id="UP000599391"/>
    </source>
</evidence>
<feature type="transmembrane region" description="Helical" evidence="1">
    <location>
        <begin position="25"/>
        <end position="44"/>
    </location>
</feature>
<dbReference type="Gene3D" id="3.40.50.1010">
    <property type="entry name" value="5'-nuclease"/>
    <property type="match status" value="1"/>
</dbReference>
<evidence type="ECO:0000256" key="1">
    <source>
        <dbReference type="SAM" id="Phobius"/>
    </source>
</evidence>
<dbReference type="AlphaFoldDB" id="A0A8J7KY64"/>
<protein>
    <recommendedName>
        <fullName evidence="4">PIN domain-containing protein</fullName>
    </recommendedName>
</protein>
<evidence type="ECO:0000313" key="2">
    <source>
        <dbReference type="EMBL" id="MBH8550841.1"/>
    </source>
</evidence>
<reference evidence="2 3" key="1">
    <citation type="journal article" date="2021" name="Int. J. Syst. Evol. Microbiol.">
        <title>Amazonocrinis nigriterrae gen. nov., sp. nov., Atlanticothrix silvestris gen. nov., sp. nov. and Dendronalium phyllosphericum gen. nov., sp. nov., nostocacean cyanobacteria from Brazilian environments.</title>
        <authorList>
            <person name="Alvarenga D.O."/>
            <person name="Andreote A.P.D."/>
            <person name="Branco L.H.Z."/>
            <person name="Delbaje E."/>
            <person name="Cruz R.B."/>
            <person name="Varani A.M."/>
            <person name="Fiore M.F."/>
        </authorList>
    </citation>
    <scope>NUCLEOTIDE SEQUENCE [LARGE SCALE GENOMIC DNA]</scope>
    <source>
        <strain evidence="2 3">CENA357</strain>
    </source>
</reference>